<keyword evidence="4" id="KW-1185">Reference proteome</keyword>
<feature type="signal peptide" evidence="1">
    <location>
        <begin position="1"/>
        <end position="26"/>
    </location>
</feature>
<evidence type="ECO:0000313" key="3">
    <source>
        <dbReference type="EMBL" id="MBO0608450.1"/>
    </source>
</evidence>
<feature type="domain" description="DUF8094" evidence="2">
    <location>
        <begin position="42"/>
        <end position="334"/>
    </location>
</feature>
<proteinExistence type="predicted"/>
<gene>
    <name evidence="3" type="ORF">J0911_05330</name>
</gene>
<accession>A0ABS3I668</accession>
<evidence type="ECO:0000259" key="2">
    <source>
        <dbReference type="Pfam" id="PF26366"/>
    </source>
</evidence>
<protein>
    <recommendedName>
        <fullName evidence="2">DUF8094 domain-containing protein</fullName>
    </recommendedName>
</protein>
<dbReference type="Pfam" id="PF26366">
    <property type="entry name" value="DUF8094"/>
    <property type="match status" value="1"/>
</dbReference>
<organism evidence="3 4">
    <name type="scientific">Myceligenerans salitolerans</name>
    <dbReference type="NCBI Taxonomy" id="1230528"/>
    <lineage>
        <taxon>Bacteria</taxon>
        <taxon>Bacillati</taxon>
        <taxon>Actinomycetota</taxon>
        <taxon>Actinomycetes</taxon>
        <taxon>Micrococcales</taxon>
        <taxon>Promicromonosporaceae</taxon>
        <taxon>Myceligenerans</taxon>
    </lineage>
</organism>
<evidence type="ECO:0000313" key="4">
    <source>
        <dbReference type="Proteomes" id="UP000664617"/>
    </source>
</evidence>
<reference evidence="4" key="1">
    <citation type="submission" date="2023-07" db="EMBL/GenBank/DDBJ databases">
        <title>Myceligenerans salitolerans sp. nov., a halotolerant actinomycete isolated from a salt lake in Xinjiang, China.</title>
        <authorList>
            <person name="Guan T."/>
        </authorList>
    </citation>
    <scope>NUCLEOTIDE SEQUENCE [LARGE SCALE GENOMIC DNA]</scope>
    <source>
        <strain evidence="4">XHU 5031</strain>
    </source>
</reference>
<evidence type="ECO:0000256" key="1">
    <source>
        <dbReference type="SAM" id="SignalP"/>
    </source>
</evidence>
<dbReference type="RefSeq" id="WP_207274425.1">
    <property type="nucleotide sequence ID" value="NZ_JAFMPK010000026.1"/>
</dbReference>
<dbReference type="InterPro" id="IPR058407">
    <property type="entry name" value="DUF8094"/>
</dbReference>
<name>A0ABS3I668_9MICO</name>
<feature type="chain" id="PRO_5047329529" description="DUF8094 domain-containing protein" evidence="1">
    <location>
        <begin position="27"/>
        <end position="346"/>
    </location>
</feature>
<dbReference type="PROSITE" id="PS51257">
    <property type="entry name" value="PROKAR_LIPOPROTEIN"/>
    <property type="match status" value="1"/>
</dbReference>
<comment type="caution">
    <text evidence="3">The sequence shown here is derived from an EMBL/GenBank/DDBJ whole genome shotgun (WGS) entry which is preliminary data.</text>
</comment>
<keyword evidence="1" id="KW-0732">Signal</keyword>
<sequence length="346" mass="36754">MRGPSSAPPVAALLAGLLSLALTGCAPGPPAPDPGPAVVGAVVTEEQERTIIGRVAASLEKATAERDPAALEARTTGPARELRASQLEVARLLADDDRVTDLPMTMQSVVLPAEPGWPRTSLAVSTSPGRGAAPVLYAFEQRLARGDYKLWAWAKLLRGETLPRFASSEAGAARVPADDEESLTMSPAQAVAAYADVLSEGADSAFADRIQDDEFRVLLREQEAAQRETDDWRASDGRYSFSARPDRDAAPRAMRVVDGGAIVMGAIDSSQLIELQECATIERRSLTETQRALHGEQRESNVLRTTFLDVVALYVPAAGSEEQVRLVGVEHVAVDVESTGDLSGCG</sequence>
<dbReference type="Proteomes" id="UP000664617">
    <property type="component" value="Unassembled WGS sequence"/>
</dbReference>
<dbReference type="EMBL" id="JAFMPK010000026">
    <property type="protein sequence ID" value="MBO0608450.1"/>
    <property type="molecule type" value="Genomic_DNA"/>
</dbReference>